<dbReference type="InterPro" id="IPR013094">
    <property type="entry name" value="AB_hydrolase_3"/>
</dbReference>
<dbReference type="Gene3D" id="3.40.50.1820">
    <property type="entry name" value="alpha/beta hydrolase"/>
    <property type="match status" value="1"/>
</dbReference>
<dbReference type="PANTHER" id="PTHR23024">
    <property type="entry name" value="ARYLACETAMIDE DEACETYLASE"/>
    <property type="match status" value="1"/>
</dbReference>
<dbReference type="PANTHER" id="PTHR23024:SF204">
    <property type="entry name" value="OS01G0153800 PROTEIN"/>
    <property type="match status" value="1"/>
</dbReference>
<evidence type="ECO:0000259" key="1">
    <source>
        <dbReference type="Pfam" id="PF07859"/>
    </source>
</evidence>
<dbReference type="InterPro" id="IPR050466">
    <property type="entry name" value="Carboxylest/Gibb_receptor"/>
</dbReference>
<dbReference type="EnsemblPlants" id="LPERR01G03180.3">
    <property type="protein sequence ID" value="LPERR01G03180.3"/>
    <property type="gene ID" value="LPERR01G03180"/>
</dbReference>
<name>A0A0D9UWW2_9ORYZ</name>
<reference evidence="2" key="3">
    <citation type="submission" date="2015-04" db="UniProtKB">
        <authorList>
            <consortium name="EnsemblPlants"/>
        </authorList>
    </citation>
    <scope>IDENTIFICATION</scope>
</reference>
<dbReference type="Proteomes" id="UP000032180">
    <property type="component" value="Chromosome 1"/>
</dbReference>
<dbReference type="AlphaFoldDB" id="A0A0D9UWW2"/>
<dbReference type="GO" id="GO:0016787">
    <property type="term" value="F:hydrolase activity"/>
    <property type="evidence" value="ECO:0007669"/>
    <property type="project" value="InterPro"/>
</dbReference>
<dbReference type="Gramene" id="LPERR01G03180.3">
    <property type="protein sequence ID" value="LPERR01G03180.3"/>
    <property type="gene ID" value="LPERR01G03180"/>
</dbReference>
<reference evidence="3" key="2">
    <citation type="submission" date="2013-12" db="EMBL/GenBank/DDBJ databases">
        <authorList>
            <person name="Yu Y."/>
            <person name="Lee S."/>
            <person name="de Baynast K."/>
            <person name="Wissotski M."/>
            <person name="Liu L."/>
            <person name="Talag J."/>
            <person name="Goicoechea J."/>
            <person name="Angelova A."/>
            <person name="Jetty R."/>
            <person name="Kudrna D."/>
            <person name="Golser W."/>
            <person name="Rivera L."/>
            <person name="Zhang J."/>
            <person name="Wing R."/>
        </authorList>
    </citation>
    <scope>NUCLEOTIDE SEQUENCE</scope>
</reference>
<sequence>MSGDNMAPHVMEDFAGIVQLFSDGTVVRGDDSAFLAVPGAVQNLPGVQWKDVVYDATHNLTVRVYTTATITTNAGKLPVLVYFHGGGYCIGAPDQPPFHNFCLRAAGELPAVVLSVQYRLAPEHRLPAAIDDGAAFFTWLRGQATGGADTWLAESADFARTFISGLSAGANLAHHVTVRVASGRPDVDPVRVAGYVLIDAFFGGVERTATEANPPASASAPLVTVEMADQFWRLALPVGATRDHPVANPFGPESPSLEQVALPPALVVVSGGDVLRDRLMDYVARLKGMGKEIELAEFEGEHHGFSAVQAWSTASSEFIQVLKQRRHAHPRFEKDKQVY</sequence>
<evidence type="ECO:0000313" key="2">
    <source>
        <dbReference type="EnsemblPlants" id="LPERR01G03180.3"/>
    </source>
</evidence>
<dbReference type="HOGENOM" id="CLU_012494_22_1_1"/>
<organism evidence="2 3">
    <name type="scientific">Leersia perrieri</name>
    <dbReference type="NCBI Taxonomy" id="77586"/>
    <lineage>
        <taxon>Eukaryota</taxon>
        <taxon>Viridiplantae</taxon>
        <taxon>Streptophyta</taxon>
        <taxon>Embryophyta</taxon>
        <taxon>Tracheophyta</taxon>
        <taxon>Spermatophyta</taxon>
        <taxon>Magnoliopsida</taxon>
        <taxon>Liliopsida</taxon>
        <taxon>Poales</taxon>
        <taxon>Poaceae</taxon>
        <taxon>BOP clade</taxon>
        <taxon>Oryzoideae</taxon>
        <taxon>Oryzeae</taxon>
        <taxon>Oryzinae</taxon>
        <taxon>Leersia</taxon>
    </lineage>
</organism>
<feature type="domain" description="Alpha/beta hydrolase fold-3" evidence="1">
    <location>
        <begin position="80"/>
        <end position="305"/>
    </location>
</feature>
<keyword evidence="3" id="KW-1185">Reference proteome</keyword>
<protein>
    <recommendedName>
        <fullName evidence="1">Alpha/beta hydrolase fold-3 domain-containing protein</fullName>
    </recommendedName>
</protein>
<evidence type="ECO:0000313" key="3">
    <source>
        <dbReference type="Proteomes" id="UP000032180"/>
    </source>
</evidence>
<reference evidence="2 3" key="1">
    <citation type="submission" date="2012-08" db="EMBL/GenBank/DDBJ databases">
        <title>Oryza genome evolution.</title>
        <authorList>
            <person name="Wing R.A."/>
        </authorList>
    </citation>
    <scope>NUCLEOTIDE SEQUENCE</scope>
</reference>
<dbReference type="SUPFAM" id="SSF53474">
    <property type="entry name" value="alpha/beta-Hydrolases"/>
    <property type="match status" value="1"/>
</dbReference>
<dbReference type="Pfam" id="PF07859">
    <property type="entry name" value="Abhydrolase_3"/>
    <property type="match status" value="1"/>
</dbReference>
<accession>A0A0D9UWW2</accession>
<dbReference type="InterPro" id="IPR029058">
    <property type="entry name" value="AB_hydrolase_fold"/>
</dbReference>
<proteinExistence type="predicted"/>